<dbReference type="InterPro" id="IPR024370">
    <property type="entry name" value="PBP_domain"/>
</dbReference>
<dbReference type="InterPro" id="IPR050811">
    <property type="entry name" value="Phosphate_ABC_transporter"/>
</dbReference>
<dbReference type="PANTHER" id="PTHR30570:SF1">
    <property type="entry name" value="PHOSPHATE-BINDING PROTEIN PSTS"/>
    <property type="match status" value="1"/>
</dbReference>
<dbReference type="Pfam" id="PF12849">
    <property type="entry name" value="PBP_like_2"/>
    <property type="match status" value="1"/>
</dbReference>
<sequence>MRYSMLCALPVIVLVMLLGQFRTAAAWAESIRVNGSGSALYVMKPLIKAYAQAHPGVRVEMEKPLGSSGAIKALLAGMLDIAVSSKVLQPDEMSQGCISIEYGKMPLAVVAGKNVLRKNVTTKELEDIYSGKVLKWANSEPVRLILRPDADIDTKILEGLSPGMGKAVRDAHVRRGMIVAVTDPESDEMVAKIPGALGAAALSAILVEKASFRVLALNGIMPSVGNLANGTYPLAKDIRFVTTRNSSPALRRFINFIYSPQGRAIAGKAGVLVTAKGGNTL</sequence>
<reference evidence="3 4" key="1">
    <citation type="submission" date="2021-03" db="EMBL/GenBank/DDBJ databases">
        <title>Geobacter metallireducens gen. nov. sp. nov., a microorganism capable of coupling the complete oxidation of organic compounds to the reduction of iron and other metals.</title>
        <authorList>
            <person name="Li Y."/>
        </authorList>
    </citation>
    <scope>NUCLEOTIDE SEQUENCE [LARGE SCALE GENOMIC DNA]</scope>
    <source>
        <strain evidence="3 4">Jerry-YX</strain>
    </source>
</reference>
<evidence type="ECO:0000256" key="1">
    <source>
        <dbReference type="ARBA" id="ARBA00022729"/>
    </source>
</evidence>
<accession>A0ABX7Q4B5</accession>
<gene>
    <name evidence="3" type="ORF">JZM60_01715</name>
</gene>
<evidence type="ECO:0000313" key="4">
    <source>
        <dbReference type="Proteomes" id="UP000663651"/>
    </source>
</evidence>
<proteinExistence type="predicted"/>
<dbReference type="PANTHER" id="PTHR30570">
    <property type="entry name" value="PERIPLASMIC PHOSPHATE BINDING COMPONENT OF PHOSPHATE ABC TRANSPORTER"/>
    <property type="match status" value="1"/>
</dbReference>
<dbReference type="EMBL" id="CP071382">
    <property type="protein sequence ID" value="QSV46037.1"/>
    <property type="molecule type" value="Genomic_DNA"/>
</dbReference>
<feature type="domain" description="PBP" evidence="2">
    <location>
        <begin position="28"/>
        <end position="260"/>
    </location>
</feature>
<dbReference type="RefSeq" id="WP_207163826.1">
    <property type="nucleotide sequence ID" value="NZ_CP071382.1"/>
</dbReference>
<keyword evidence="1" id="KW-0732">Signal</keyword>
<dbReference type="Gene3D" id="3.40.190.10">
    <property type="entry name" value="Periplasmic binding protein-like II"/>
    <property type="match status" value="2"/>
</dbReference>
<dbReference type="SUPFAM" id="SSF53850">
    <property type="entry name" value="Periplasmic binding protein-like II"/>
    <property type="match status" value="1"/>
</dbReference>
<evidence type="ECO:0000313" key="3">
    <source>
        <dbReference type="EMBL" id="QSV46037.1"/>
    </source>
</evidence>
<name>A0ABX7Q4B5_9BACT</name>
<evidence type="ECO:0000259" key="2">
    <source>
        <dbReference type="Pfam" id="PF12849"/>
    </source>
</evidence>
<keyword evidence="4" id="KW-1185">Reference proteome</keyword>
<protein>
    <submittedName>
        <fullName evidence="3">Substrate-binding domain-containing protein</fullName>
    </submittedName>
</protein>
<dbReference type="Proteomes" id="UP000663651">
    <property type="component" value="Chromosome"/>
</dbReference>
<organism evidence="3 4">
    <name type="scientific">Geobacter benzoatilyticus</name>
    <dbReference type="NCBI Taxonomy" id="2815309"/>
    <lineage>
        <taxon>Bacteria</taxon>
        <taxon>Pseudomonadati</taxon>
        <taxon>Thermodesulfobacteriota</taxon>
        <taxon>Desulfuromonadia</taxon>
        <taxon>Geobacterales</taxon>
        <taxon>Geobacteraceae</taxon>
        <taxon>Geobacter</taxon>
    </lineage>
</organism>